<dbReference type="InterPro" id="IPR008753">
    <property type="entry name" value="Peptidase_M13_N"/>
</dbReference>
<evidence type="ECO:0000256" key="5">
    <source>
        <dbReference type="ARBA" id="ARBA00022801"/>
    </source>
</evidence>
<evidence type="ECO:0000256" key="3">
    <source>
        <dbReference type="ARBA" id="ARBA00022670"/>
    </source>
</evidence>
<dbReference type="CDD" id="cd08662">
    <property type="entry name" value="M13"/>
    <property type="match status" value="1"/>
</dbReference>
<dbReference type="EMBL" id="SRXT01000001">
    <property type="protein sequence ID" value="TGX55873.1"/>
    <property type="molecule type" value="Genomic_DNA"/>
</dbReference>
<dbReference type="PRINTS" id="PR00786">
    <property type="entry name" value="NEPRILYSIN"/>
</dbReference>
<feature type="signal peptide" evidence="8">
    <location>
        <begin position="1"/>
        <end position="23"/>
    </location>
</feature>
<keyword evidence="4" id="KW-0479">Metal-binding</keyword>
<dbReference type="PANTHER" id="PTHR11733:SF167">
    <property type="entry name" value="FI17812P1-RELATED"/>
    <property type="match status" value="1"/>
</dbReference>
<evidence type="ECO:0000313" key="12">
    <source>
        <dbReference type="Proteomes" id="UP000306147"/>
    </source>
</evidence>
<gene>
    <name evidence="11" type="ORF">E5A73_01750</name>
</gene>
<name>A0A4S1XJ62_9SPHN</name>
<sequence length="697" mass="75894">MRLPLLATTFLAAPALLAGCMRAATPPPEAVAAQTATVSQAAVGPVAPASAARPQLGNYGFDEAGMDKSIAPGDDFYGFANGIWARTTPIPSDKSNFGAFNVIDDLSKQRTQEILEAARADPNSKIGLAYATYLDTAAIDAKGLAPIQPWLDQIKSVKAKSGLAALYAQADRNGVGGVFGSYVGQDDKNPEVYALSLSQGGLGMPDRDYYLSKDAKLAETKAAYEKHLANVLTLAGEPNAVARAKGIVALETRIAQAHWTRIESRDANKTYNKMTVAELVRKAPGFDFQGYFTGVGARVDSVIVAQPSAVTGIAKLVQATPLSVLKDQLLVRSLDNFADVLPSSFDKEQFAFYGTTLSGTPEQQVRWKRAVEFTTGAVSDEVSKAYVAKYFPPAAKAAADALVKNVIAAMDRRIDQLDWMAPETKVKAHAKLAAFTPKIGYPDQWHDYSNLQINAGDAFGNNVRANNWTHDDEVSKLGQPIRRWEWGMTPMEVNAYANFGMVEIVFPAAILQPPFFDPNADPAVNYGGIGAVIGHELSHHFDDQGAKYNSEGRLTDWWTPADVAAFKQRTDALVAQYDKYEPLPGMHVKGALTLGENVADLAGLTVAYDAYKHSLGGEGAPVLDGMSGDQRFYLGWAQVWRRNYREANLRQRLLTDPHSPSEQRTWVVRNLDPWYSAFAPAQGNKLFLTPEQRVRIW</sequence>
<evidence type="ECO:0000256" key="4">
    <source>
        <dbReference type="ARBA" id="ARBA00022723"/>
    </source>
</evidence>
<feature type="domain" description="Peptidase M13 C-terminal" evidence="9">
    <location>
        <begin position="494"/>
        <end position="694"/>
    </location>
</feature>
<evidence type="ECO:0000256" key="1">
    <source>
        <dbReference type="ARBA" id="ARBA00001947"/>
    </source>
</evidence>
<dbReference type="PANTHER" id="PTHR11733">
    <property type="entry name" value="ZINC METALLOPROTEASE FAMILY M13 NEPRILYSIN-RELATED"/>
    <property type="match status" value="1"/>
</dbReference>
<dbReference type="PROSITE" id="PS51257">
    <property type="entry name" value="PROKAR_LIPOPROTEIN"/>
    <property type="match status" value="1"/>
</dbReference>
<evidence type="ECO:0000256" key="8">
    <source>
        <dbReference type="SAM" id="SignalP"/>
    </source>
</evidence>
<keyword evidence="8" id="KW-0732">Signal</keyword>
<dbReference type="InterPro" id="IPR018497">
    <property type="entry name" value="Peptidase_M13_C"/>
</dbReference>
<dbReference type="OrthoDB" id="9775677at2"/>
<accession>A0A4S1XJ62</accession>
<comment type="cofactor">
    <cofactor evidence="1">
        <name>Zn(2+)</name>
        <dbReference type="ChEBI" id="CHEBI:29105"/>
    </cofactor>
</comment>
<keyword evidence="3" id="KW-0645">Protease</keyword>
<proteinExistence type="inferred from homology"/>
<keyword evidence="7" id="KW-0482">Metalloprotease</keyword>
<dbReference type="RefSeq" id="WP_135962073.1">
    <property type="nucleotide sequence ID" value="NZ_SRXT01000001.1"/>
</dbReference>
<dbReference type="PROSITE" id="PS51885">
    <property type="entry name" value="NEPRILYSIN"/>
    <property type="match status" value="1"/>
</dbReference>
<organism evidence="11 12">
    <name type="scientific">Sphingomonas gei</name>
    <dbReference type="NCBI Taxonomy" id="1395960"/>
    <lineage>
        <taxon>Bacteria</taxon>
        <taxon>Pseudomonadati</taxon>
        <taxon>Pseudomonadota</taxon>
        <taxon>Alphaproteobacteria</taxon>
        <taxon>Sphingomonadales</taxon>
        <taxon>Sphingomonadaceae</taxon>
        <taxon>Sphingomonas</taxon>
    </lineage>
</organism>
<dbReference type="SUPFAM" id="SSF55486">
    <property type="entry name" value="Metalloproteases ('zincins'), catalytic domain"/>
    <property type="match status" value="1"/>
</dbReference>
<dbReference type="Proteomes" id="UP000306147">
    <property type="component" value="Unassembled WGS sequence"/>
</dbReference>
<dbReference type="Gene3D" id="1.10.1380.10">
    <property type="entry name" value="Neutral endopeptidase , domain2"/>
    <property type="match status" value="1"/>
</dbReference>
<dbReference type="InterPro" id="IPR024079">
    <property type="entry name" value="MetalloPept_cat_dom_sf"/>
</dbReference>
<evidence type="ECO:0000259" key="9">
    <source>
        <dbReference type="Pfam" id="PF01431"/>
    </source>
</evidence>
<keyword evidence="12" id="KW-1185">Reference proteome</keyword>
<dbReference type="Pfam" id="PF01431">
    <property type="entry name" value="Peptidase_M13"/>
    <property type="match status" value="1"/>
</dbReference>
<reference evidence="11 12" key="1">
    <citation type="submission" date="2019-04" db="EMBL/GenBank/DDBJ databases">
        <title>Sphingomonas psychrotolerans sp. nov., isolated from soil in the Tianshan Mountains, Xinjiang, China.</title>
        <authorList>
            <person name="Luo Y."/>
            <person name="Sheng H."/>
        </authorList>
    </citation>
    <scope>NUCLEOTIDE SEQUENCE [LARGE SCALE GENOMIC DNA]</scope>
    <source>
        <strain evidence="11 12">ZFGT-11</strain>
    </source>
</reference>
<keyword evidence="5" id="KW-0378">Hydrolase</keyword>
<evidence type="ECO:0000259" key="10">
    <source>
        <dbReference type="Pfam" id="PF05649"/>
    </source>
</evidence>
<dbReference type="Gene3D" id="3.40.390.10">
    <property type="entry name" value="Collagenase (Catalytic Domain)"/>
    <property type="match status" value="1"/>
</dbReference>
<dbReference type="GO" id="GO:0016485">
    <property type="term" value="P:protein processing"/>
    <property type="evidence" value="ECO:0007669"/>
    <property type="project" value="TreeGrafter"/>
</dbReference>
<comment type="caution">
    <text evidence="11">The sequence shown here is derived from an EMBL/GenBank/DDBJ whole genome shotgun (WGS) entry which is preliminary data.</text>
</comment>
<evidence type="ECO:0000313" key="11">
    <source>
        <dbReference type="EMBL" id="TGX55873.1"/>
    </source>
</evidence>
<evidence type="ECO:0000256" key="6">
    <source>
        <dbReference type="ARBA" id="ARBA00022833"/>
    </source>
</evidence>
<dbReference type="InterPro" id="IPR000718">
    <property type="entry name" value="Peptidase_M13"/>
</dbReference>
<evidence type="ECO:0000256" key="2">
    <source>
        <dbReference type="ARBA" id="ARBA00007357"/>
    </source>
</evidence>
<feature type="domain" description="Peptidase M13 N-terminal" evidence="10">
    <location>
        <begin position="72"/>
        <end position="442"/>
    </location>
</feature>
<dbReference type="Pfam" id="PF05649">
    <property type="entry name" value="Peptidase_M13_N"/>
    <property type="match status" value="1"/>
</dbReference>
<dbReference type="GO" id="GO:0046872">
    <property type="term" value="F:metal ion binding"/>
    <property type="evidence" value="ECO:0007669"/>
    <property type="project" value="UniProtKB-KW"/>
</dbReference>
<dbReference type="GO" id="GO:0004222">
    <property type="term" value="F:metalloendopeptidase activity"/>
    <property type="evidence" value="ECO:0007669"/>
    <property type="project" value="InterPro"/>
</dbReference>
<protein>
    <submittedName>
        <fullName evidence="11">M13 family peptidase</fullName>
    </submittedName>
</protein>
<comment type="similarity">
    <text evidence="2">Belongs to the peptidase M13 family.</text>
</comment>
<dbReference type="InterPro" id="IPR042089">
    <property type="entry name" value="Peptidase_M13_dom_2"/>
</dbReference>
<feature type="chain" id="PRO_5020217721" evidence="8">
    <location>
        <begin position="24"/>
        <end position="697"/>
    </location>
</feature>
<dbReference type="GO" id="GO:0005886">
    <property type="term" value="C:plasma membrane"/>
    <property type="evidence" value="ECO:0007669"/>
    <property type="project" value="TreeGrafter"/>
</dbReference>
<keyword evidence="6" id="KW-0862">Zinc</keyword>
<evidence type="ECO:0000256" key="7">
    <source>
        <dbReference type="ARBA" id="ARBA00023049"/>
    </source>
</evidence>
<dbReference type="AlphaFoldDB" id="A0A4S1XJ62"/>